<organism evidence="2 3">
    <name type="scientific">Trichogramma brassicae</name>
    <dbReference type="NCBI Taxonomy" id="86971"/>
    <lineage>
        <taxon>Eukaryota</taxon>
        <taxon>Metazoa</taxon>
        <taxon>Ecdysozoa</taxon>
        <taxon>Arthropoda</taxon>
        <taxon>Hexapoda</taxon>
        <taxon>Insecta</taxon>
        <taxon>Pterygota</taxon>
        <taxon>Neoptera</taxon>
        <taxon>Endopterygota</taxon>
        <taxon>Hymenoptera</taxon>
        <taxon>Apocrita</taxon>
        <taxon>Proctotrupomorpha</taxon>
        <taxon>Chalcidoidea</taxon>
        <taxon>Trichogrammatidae</taxon>
        <taxon>Trichogramma</taxon>
    </lineage>
</organism>
<protein>
    <submittedName>
        <fullName evidence="2">Uncharacterized protein</fullName>
    </submittedName>
</protein>
<evidence type="ECO:0000313" key="3">
    <source>
        <dbReference type="Proteomes" id="UP000479190"/>
    </source>
</evidence>
<dbReference type="OrthoDB" id="72892at2759"/>
<name>A0A6H5IQH6_9HYME</name>
<feature type="compositionally biased region" description="Polar residues" evidence="1">
    <location>
        <begin position="118"/>
        <end position="138"/>
    </location>
</feature>
<gene>
    <name evidence="2" type="ORF">TBRA_LOCUS12301</name>
</gene>
<reference evidence="2 3" key="1">
    <citation type="submission" date="2020-02" db="EMBL/GenBank/DDBJ databases">
        <authorList>
            <person name="Ferguson B K."/>
        </authorList>
    </citation>
    <scope>NUCLEOTIDE SEQUENCE [LARGE SCALE GENOMIC DNA]</scope>
</reference>
<proteinExistence type="predicted"/>
<accession>A0A6H5IQH6</accession>
<dbReference type="EMBL" id="CADCXV010001037">
    <property type="protein sequence ID" value="CAB0040603.1"/>
    <property type="molecule type" value="Genomic_DNA"/>
</dbReference>
<keyword evidence="3" id="KW-1185">Reference proteome</keyword>
<dbReference type="Proteomes" id="UP000479190">
    <property type="component" value="Unassembled WGS sequence"/>
</dbReference>
<evidence type="ECO:0000313" key="2">
    <source>
        <dbReference type="EMBL" id="CAB0040603.1"/>
    </source>
</evidence>
<evidence type="ECO:0000256" key="1">
    <source>
        <dbReference type="SAM" id="MobiDB-lite"/>
    </source>
</evidence>
<feature type="non-terminal residue" evidence="2">
    <location>
        <position position="405"/>
    </location>
</feature>
<dbReference type="AlphaFoldDB" id="A0A6H5IQH6"/>
<feature type="region of interest" description="Disordered" evidence="1">
    <location>
        <begin position="118"/>
        <end position="150"/>
    </location>
</feature>
<sequence>MAEYRACLCSRAAHGQPATAYILCTVRKSSRICTRARARQSTGRLCRTERVAHKLRRTRSRYSRGVMIPILEETVLEIIYGPANTGHLVETSKFLDREIDVWARNRLVVIGGCRSRRPNQPSPLSLTHTIFSSDSSEGSGHFTLVDGSEPRNPDAGCHPNNCAFDAISDQTGYPASMLRRVVTQRMMIMLYQSRLRGRDQRFQCSRLSRANPMQLGATLASRAALDRVVRDELSCLETYYTCCAAARACVICVSIARAEHDTAAEATTSSSASTAAAAAAAAAAVPPTSSRSAYSLTHTPMFFSAIPRIRRRSARRVAGGKGRLKGQRVCKSCGHIGRHSSGNSCTRAHANTGTDSNAFKVITRETRRFPRDTSWQRRTSSTCTTSVSCIRPLYYYYMAYVRITE</sequence>